<name>A0AAV8C407_9POAL</name>
<keyword evidence="7" id="KW-0067">ATP-binding</keyword>
<keyword evidence="13" id="KW-1185">Reference proteome</keyword>
<gene>
    <name evidence="12" type="ORF">LUZ62_083712</name>
</gene>
<evidence type="ECO:0000256" key="9">
    <source>
        <dbReference type="ARBA" id="ARBA00023146"/>
    </source>
</evidence>
<keyword evidence="4" id="KW-0963">Cytoplasm</keyword>
<dbReference type="InterPro" id="IPR004523">
    <property type="entry name" value="Asp-tRNA_synthase_2"/>
</dbReference>
<evidence type="ECO:0000256" key="6">
    <source>
        <dbReference type="ARBA" id="ARBA00022741"/>
    </source>
</evidence>
<comment type="caution">
    <text evidence="12">The sequence shown here is derived from an EMBL/GenBank/DDBJ whole genome shotgun (WGS) entry which is preliminary data.</text>
</comment>
<dbReference type="Gene3D" id="3.30.930.10">
    <property type="entry name" value="Bira Bifunctional Protein, Domain 2"/>
    <property type="match status" value="1"/>
</dbReference>
<proteinExistence type="inferred from homology"/>
<sequence>MEAEKSGKQLVHVGQDTRLNHRSLDLRTFPNQAIFEILYQLEKKSREFLDSKGFRKPACLAQSPQLHKQMIVCAGFCRVFEVGPVFQAEDSYTHRHLCEFTGLDVEMEINKDFSEVCDIVAELFVAIFDHLNEKCSAELEIIKYPFQPLKYLLPDRKGREVLRLTYKEGIEMLKEAGVKMEAMGDLNSEAENKLGKLVSDKYNTDLFILTEYPLGARPLYTMPCDAKPGYSNSFDVLICSRGGDYISYSRIVR</sequence>
<dbReference type="InterPro" id="IPR002312">
    <property type="entry name" value="Asp/Asn-tRNA-synth_IIb"/>
</dbReference>
<evidence type="ECO:0000256" key="7">
    <source>
        <dbReference type="ARBA" id="ARBA00022840"/>
    </source>
</evidence>
<comment type="catalytic activity">
    <reaction evidence="10">
        <text>tRNA(Asp) + L-aspartate + ATP = L-aspartyl-tRNA(Asp) + AMP + diphosphate</text>
        <dbReference type="Rhea" id="RHEA:19649"/>
        <dbReference type="Rhea" id="RHEA-COMP:9660"/>
        <dbReference type="Rhea" id="RHEA-COMP:9678"/>
        <dbReference type="ChEBI" id="CHEBI:29991"/>
        <dbReference type="ChEBI" id="CHEBI:30616"/>
        <dbReference type="ChEBI" id="CHEBI:33019"/>
        <dbReference type="ChEBI" id="CHEBI:78442"/>
        <dbReference type="ChEBI" id="CHEBI:78516"/>
        <dbReference type="ChEBI" id="CHEBI:456215"/>
        <dbReference type="EC" id="6.1.1.12"/>
    </reaction>
</comment>
<dbReference type="GO" id="GO:0004815">
    <property type="term" value="F:aspartate-tRNA ligase activity"/>
    <property type="evidence" value="ECO:0007669"/>
    <property type="project" value="UniProtKB-EC"/>
</dbReference>
<evidence type="ECO:0000313" key="13">
    <source>
        <dbReference type="Proteomes" id="UP001140206"/>
    </source>
</evidence>
<accession>A0AAV8C407</accession>
<keyword evidence="6" id="KW-0547">Nucleotide-binding</keyword>
<dbReference type="EC" id="6.1.1.12" evidence="3"/>
<dbReference type="InterPro" id="IPR045864">
    <property type="entry name" value="aa-tRNA-synth_II/BPL/LPL"/>
</dbReference>
<dbReference type="InterPro" id="IPR004364">
    <property type="entry name" value="Aa-tRNA-synt_II"/>
</dbReference>
<dbReference type="SUPFAM" id="SSF55681">
    <property type="entry name" value="Class II aaRS and biotin synthetases"/>
    <property type="match status" value="1"/>
</dbReference>
<evidence type="ECO:0000256" key="4">
    <source>
        <dbReference type="ARBA" id="ARBA00022490"/>
    </source>
</evidence>
<comment type="subcellular location">
    <subcellularLocation>
        <location evidence="1">Cytoplasm</location>
    </subcellularLocation>
</comment>
<keyword evidence="5" id="KW-0436">Ligase</keyword>
<dbReference type="GO" id="GO:0005829">
    <property type="term" value="C:cytosol"/>
    <property type="evidence" value="ECO:0007669"/>
    <property type="project" value="TreeGrafter"/>
</dbReference>
<evidence type="ECO:0000313" key="12">
    <source>
        <dbReference type="EMBL" id="KAJ4749307.1"/>
    </source>
</evidence>
<dbReference type="GO" id="GO:0003723">
    <property type="term" value="F:RNA binding"/>
    <property type="evidence" value="ECO:0007669"/>
    <property type="project" value="TreeGrafter"/>
</dbReference>
<comment type="similarity">
    <text evidence="2">Belongs to the class-II aminoacyl-tRNA synthetase family. Type 2 subfamily.</text>
</comment>
<evidence type="ECO:0000256" key="8">
    <source>
        <dbReference type="ARBA" id="ARBA00022917"/>
    </source>
</evidence>
<dbReference type="Pfam" id="PF00152">
    <property type="entry name" value="tRNA-synt_2"/>
    <property type="match status" value="1"/>
</dbReference>
<dbReference type="GO" id="GO:0006422">
    <property type="term" value="P:aspartyl-tRNA aminoacylation"/>
    <property type="evidence" value="ECO:0007669"/>
    <property type="project" value="InterPro"/>
</dbReference>
<keyword evidence="9" id="KW-0030">Aminoacyl-tRNA synthetase</keyword>
<dbReference type="AlphaFoldDB" id="A0AAV8C407"/>
<dbReference type="GO" id="GO:0017101">
    <property type="term" value="C:aminoacyl-tRNA synthetase multienzyme complex"/>
    <property type="evidence" value="ECO:0007669"/>
    <property type="project" value="TreeGrafter"/>
</dbReference>
<evidence type="ECO:0000256" key="10">
    <source>
        <dbReference type="ARBA" id="ARBA00047904"/>
    </source>
</evidence>
<dbReference type="PANTHER" id="PTHR43450">
    <property type="entry name" value="ASPARTYL-TRNA SYNTHETASE"/>
    <property type="match status" value="1"/>
</dbReference>
<evidence type="ECO:0000256" key="2">
    <source>
        <dbReference type="ARBA" id="ARBA00005312"/>
    </source>
</evidence>
<dbReference type="EMBL" id="JAMFTS010000005">
    <property type="protein sequence ID" value="KAJ4749307.1"/>
    <property type="molecule type" value="Genomic_DNA"/>
</dbReference>
<dbReference type="Proteomes" id="UP001140206">
    <property type="component" value="Chromosome 5"/>
</dbReference>
<organism evidence="12 13">
    <name type="scientific">Rhynchospora pubera</name>
    <dbReference type="NCBI Taxonomy" id="906938"/>
    <lineage>
        <taxon>Eukaryota</taxon>
        <taxon>Viridiplantae</taxon>
        <taxon>Streptophyta</taxon>
        <taxon>Embryophyta</taxon>
        <taxon>Tracheophyta</taxon>
        <taxon>Spermatophyta</taxon>
        <taxon>Magnoliopsida</taxon>
        <taxon>Liliopsida</taxon>
        <taxon>Poales</taxon>
        <taxon>Cyperaceae</taxon>
        <taxon>Cyperoideae</taxon>
        <taxon>Rhynchosporeae</taxon>
        <taxon>Rhynchospora</taxon>
    </lineage>
</organism>
<keyword evidence="8" id="KW-0648">Protein biosynthesis</keyword>
<protein>
    <recommendedName>
        <fullName evidence="3">aspartate--tRNA ligase</fullName>
        <ecNumber evidence="3">6.1.1.12</ecNumber>
    </recommendedName>
</protein>
<evidence type="ECO:0000256" key="5">
    <source>
        <dbReference type="ARBA" id="ARBA00022598"/>
    </source>
</evidence>
<dbReference type="GO" id="GO:0005524">
    <property type="term" value="F:ATP binding"/>
    <property type="evidence" value="ECO:0007669"/>
    <property type="project" value="UniProtKB-KW"/>
</dbReference>
<evidence type="ECO:0000256" key="3">
    <source>
        <dbReference type="ARBA" id="ARBA00012841"/>
    </source>
</evidence>
<reference evidence="12" key="1">
    <citation type="submission" date="2022-08" db="EMBL/GenBank/DDBJ databases">
        <authorList>
            <person name="Marques A."/>
        </authorList>
    </citation>
    <scope>NUCLEOTIDE SEQUENCE</scope>
    <source>
        <strain evidence="12">RhyPub2mFocal</strain>
        <tissue evidence="12">Leaves</tissue>
    </source>
</reference>
<dbReference type="PRINTS" id="PR01042">
    <property type="entry name" value="TRNASYNTHASP"/>
</dbReference>
<feature type="domain" description="Aminoacyl-tRNA synthetase class II (D/K/N)" evidence="11">
    <location>
        <begin position="59"/>
        <end position="239"/>
    </location>
</feature>
<dbReference type="PANTHER" id="PTHR43450:SF1">
    <property type="entry name" value="ASPARTATE--TRNA LIGASE, CYTOPLASMIC"/>
    <property type="match status" value="1"/>
</dbReference>
<evidence type="ECO:0000256" key="1">
    <source>
        <dbReference type="ARBA" id="ARBA00004496"/>
    </source>
</evidence>
<evidence type="ECO:0000259" key="11">
    <source>
        <dbReference type="Pfam" id="PF00152"/>
    </source>
</evidence>